<feature type="transmembrane region" description="Helical" evidence="7">
    <location>
        <begin position="68"/>
        <end position="84"/>
    </location>
</feature>
<comment type="subcellular location">
    <subcellularLocation>
        <location evidence="1">Cell membrane</location>
        <topology evidence="1">Multi-pass membrane protein</topology>
    </subcellularLocation>
</comment>
<dbReference type="InterPro" id="IPR036259">
    <property type="entry name" value="MFS_trans_sf"/>
</dbReference>
<dbReference type="Proteomes" id="UP001059836">
    <property type="component" value="Chromosome"/>
</dbReference>
<dbReference type="CDD" id="cd17321">
    <property type="entry name" value="MFS_MMR_MDR_like"/>
    <property type="match status" value="1"/>
</dbReference>
<feature type="transmembrane region" description="Helical" evidence="7">
    <location>
        <begin position="350"/>
        <end position="368"/>
    </location>
</feature>
<feature type="transmembrane region" description="Helical" evidence="7">
    <location>
        <begin position="243"/>
        <end position="263"/>
    </location>
</feature>
<dbReference type="Gene3D" id="1.20.1250.20">
    <property type="entry name" value="MFS general substrate transporter like domains"/>
    <property type="match status" value="1"/>
</dbReference>
<feature type="transmembrane region" description="Helical" evidence="7">
    <location>
        <begin position="24"/>
        <end position="48"/>
    </location>
</feature>
<evidence type="ECO:0000256" key="1">
    <source>
        <dbReference type="ARBA" id="ARBA00004651"/>
    </source>
</evidence>
<dbReference type="Pfam" id="PF07690">
    <property type="entry name" value="MFS_1"/>
    <property type="match status" value="1"/>
</dbReference>
<feature type="transmembrane region" description="Helical" evidence="7">
    <location>
        <begin position="420"/>
        <end position="439"/>
    </location>
</feature>
<keyword evidence="5 7" id="KW-1133">Transmembrane helix</keyword>
<dbReference type="PROSITE" id="PS00216">
    <property type="entry name" value="SUGAR_TRANSPORT_1"/>
    <property type="match status" value="1"/>
</dbReference>
<evidence type="ECO:0000256" key="7">
    <source>
        <dbReference type="SAM" id="Phobius"/>
    </source>
</evidence>
<sequence>MNETRIGYHDDGSLTAELPPWRRWLVLTVLSVALLTVVMDLTVLNVALPSISADLRPSSTAQLWMVDAYSLVLAGLLVTMSALADRVGRKLMLISGFALFGLISLLVLFANSPGAVIALRALLGVGGAMIMPATLSMLRVVFTDLRERTLAIGIWAGVSASGAAVGPIVGGFLLEHFSWHAAFLVNVPPMVIAIVAALFLMPESRVAGVGGWDLLASLLSIAGMASLVWAIKEFGKKFVADGLANPAAWAALLVSFALLGWFVQRCRTREDPLLEVRLFLNRQFSAGVLAALFSMLAMGGCLLVLAQWLQLVEGHSPLQAGFRLLPFAGGAVITSVISRWLVDLLGARRVIALGLWLPAIGLLMMWLAPDPISYPWVVAAMVLQGAGAGSLAIASAMIMGGSPPDRAGNAAAMDETAYDIGNVLGVAVLGTIAAVAFSAKVGTDVPGADESLAGALEIAHATGSPELAATAITAFNDAVGKVGLAGAVILALAGALVYLLTPSSLDLDAGH</sequence>
<evidence type="ECO:0000256" key="2">
    <source>
        <dbReference type="ARBA" id="ARBA00022448"/>
    </source>
</evidence>
<accession>A0ABX6ICJ8</accession>
<keyword evidence="3" id="KW-1003">Cell membrane</keyword>
<reference evidence="9" key="1">
    <citation type="journal article" date="2021" name="Nat. Microbiol.">
        <title>Cocultivation of an ultrasmall environmental parasitic bacterium with lytic ability against bacteria associated with wastewater foams.</title>
        <authorList>
            <person name="Batinovic S."/>
            <person name="Rose J.J.A."/>
            <person name="Ratcliffe J."/>
            <person name="Seviour R.J."/>
            <person name="Petrovski S."/>
        </authorList>
    </citation>
    <scope>NUCLEOTIDE SEQUENCE</scope>
    <source>
        <strain evidence="9">CON9</strain>
    </source>
</reference>
<dbReference type="InterPro" id="IPR005829">
    <property type="entry name" value="Sugar_transporter_CS"/>
</dbReference>
<feature type="transmembrane region" description="Helical" evidence="7">
    <location>
        <begin position="482"/>
        <end position="501"/>
    </location>
</feature>
<proteinExistence type="predicted"/>
<evidence type="ECO:0000256" key="5">
    <source>
        <dbReference type="ARBA" id="ARBA00022989"/>
    </source>
</evidence>
<dbReference type="EMBL" id="CP045809">
    <property type="protein sequence ID" value="QHN33649.1"/>
    <property type="molecule type" value="Genomic_DNA"/>
</dbReference>
<evidence type="ECO:0000259" key="8">
    <source>
        <dbReference type="PROSITE" id="PS50850"/>
    </source>
</evidence>
<dbReference type="RefSeq" id="WP_213245881.1">
    <property type="nucleotide sequence ID" value="NZ_CP045806.1"/>
</dbReference>
<evidence type="ECO:0000313" key="9">
    <source>
        <dbReference type="EMBL" id="QHN33649.1"/>
    </source>
</evidence>
<keyword evidence="4 7" id="KW-0812">Transmembrane</keyword>
<dbReference type="PRINTS" id="PR01036">
    <property type="entry name" value="TCRTETB"/>
</dbReference>
<feature type="transmembrane region" description="Helical" evidence="7">
    <location>
        <begin position="91"/>
        <end position="111"/>
    </location>
</feature>
<name>A0ABX6ICJ8_9ACTN</name>
<dbReference type="PANTHER" id="PTHR42718">
    <property type="entry name" value="MAJOR FACILITATOR SUPERFAMILY MULTIDRUG TRANSPORTER MFSC"/>
    <property type="match status" value="1"/>
</dbReference>
<feature type="transmembrane region" description="Helical" evidence="7">
    <location>
        <begin position="179"/>
        <end position="200"/>
    </location>
</feature>
<feature type="transmembrane region" description="Helical" evidence="7">
    <location>
        <begin position="117"/>
        <end position="138"/>
    </location>
</feature>
<dbReference type="InterPro" id="IPR011701">
    <property type="entry name" value="MFS"/>
</dbReference>
<evidence type="ECO:0000256" key="3">
    <source>
        <dbReference type="ARBA" id="ARBA00022475"/>
    </source>
</evidence>
<keyword evidence="10" id="KW-1185">Reference proteome</keyword>
<evidence type="ECO:0000256" key="4">
    <source>
        <dbReference type="ARBA" id="ARBA00022692"/>
    </source>
</evidence>
<feature type="transmembrane region" description="Helical" evidence="7">
    <location>
        <begin position="150"/>
        <end position="173"/>
    </location>
</feature>
<dbReference type="InterPro" id="IPR020846">
    <property type="entry name" value="MFS_dom"/>
</dbReference>
<protein>
    <submittedName>
        <fullName evidence="9">MFS transporter</fullName>
    </submittedName>
</protein>
<feature type="transmembrane region" description="Helical" evidence="7">
    <location>
        <begin position="284"/>
        <end position="308"/>
    </location>
</feature>
<keyword evidence="6 7" id="KW-0472">Membrane</keyword>
<evidence type="ECO:0000256" key="6">
    <source>
        <dbReference type="ARBA" id="ARBA00023136"/>
    </source>
</evidence>
<evidence type="ECO:0000313" key="10">
    <source>
        <dbReference type="Proteomes" id="UP001059836"/>
    </source>
</evidence>
<keyword evidence="2" id="KW-0813">Transport</keyword>
<organism evidence="9 10">
    <name type="scientific">Gordonia pseudamarae</name>
    <dbReference type="NCBI Taxonomy" id="2831662"/>
    <lineage>
        <taxon>Bacteria</taxon>
        <taxon>Bacillati</taxon>
        <taxon>Actinomycetota</taxon>
        <taxon>Actinomycetes</taxon>
        <taxon>Mycobacteriales</taxon>
        <taxon>Gordoniaceae</taxon>
        <taxon>Gordonia</taxon>
    </lineage>
</organism>
<feature type="domain" description="Major facilitator superfamily (MFS) profile" evidence="8">
    <location>
        <begin position="26"/>
        <end position="505"/>
    </location>
</feature>
<feature type="transmembrane region" description="Helical" evidence="7">
    <location>
        <begin position="374"/>
        <end position="399"/>
    </location>
</feature>
<gene>
    <name evidence="9" type="ORF">GII31_00720</name>
</gene>
<dbReference type="SUPFAM" id="SSF103473">
    <property type="entry name" value="MFS general substrate transporter"/>
    <property type="match status" value="1"/>
</dbReference>
<dbReference type="PANTHER" id="PTHR42718:SF47">
    <property type="entry name" value="METHYL VIOLOGEN RESISTANCE PROTEIN SMVA"/>
    <property type="match status" value="1"/>
</dbReference>
<feature type="transmembrane region" description="Helical" evidence="7">
    <location>
        <begin position="320"/>
        <end position="338"/>
    </location>
</feature>
<dbReference type="Gene3D" id="1.20.1720.10">
    <property type="entry name" value="Multidrug resistance protein D"/>
    <property type="match status" value="1"/>
</dbReference>
<feature type="transmembrane region" description="Helical" evidence="7">
    <location>
        <begin position="212"/>
        <end position="231"/>
    </location>
</feature>
<dbReference type="PROSITE" id="PS50850">
    <property type="entry name" value="MFS"/>
    <property type="match status" value="1"/>
</dbReference>